<dbReference type="PANTHER" id="PTHR12993">
    <property type="entry name" value="N-ACETYLGLUCOSAMINYL-PHOSPHATIDYLINOSITOL DE-N-ACETYLASE-RELATED"/>
    <property type="match status" value="1"/>
</dbReference>
<accession>A0A1X7IKA3</accession>
<organism evidence="2 3">
    <name type="scientific">Marivirga sericea</name>
    <dbReference type="NCBI Taxonomy" id="1028"/>
    <lineage>
        <taxon>Bacteria</taxon>
        <taxon>Pseudomonadati</taxon>
        <taxon>Bacteroidota</taxon>
        <taxon>Cytophagia</taxon>
        <taxon>Cytophagales</taxon>
        <taxon>Marivirgaceae</taxon>
        <taxon>Marivirga</taxon>
    </lineage>
</organism>
<dbReference type="SUPFAM" id="SSF102588">
    <property type="entry name" value="LmbE-like"/>
    <property type="match status" value="1"/>
</dbReference>
<evidence type="ECO:0000313" key="2">
    <source>
        <dbReference type="EMBL" id="SMG15361.1"/>
    </source>
</evidence>
<dbReference type="InterPro" id="IPR029062">
    <property type="entry name" value="Class_I_gatase-like"/>
</dbReference>
<dbReference type="Gene3D" id="3.40.50.880">
    <property type="match status" value="1"/>
</dbReference>
<dbReference type="OrthoDB" id="9759749at2"/>
<dbReference type="EMBL" id="FXAW01000001">
    <property type="protein sequence ID" value="SMG15361.1"/>
    <property type="molecule type" value="Genomic_DNA"/>
</dbReference>
<feature type="signal peptide" evidence="1">
    <location>
        <begin position="1"/>
        <end position="19"/>
    </location>
</feature>
<dbReference type="Pfam" id="PF02585">
    <property type="entry name" value="PIG-L"/>
    <property type="match status" value="1"/>
</dbReference>
<proteinExistence type="predicted"/>
<dbReference type="STRING" id="1028.SAMN05661096_00755"/>
<dbReference type="Gene3D" id="3.40.50.10320">
    <property type="entry name" value="LmbE-like"/>
    <property type="match status" value="1"/>
</dbReference>
<feature type="chain" id="PRO_5013367308" evidence="1">
    <location>
        <begin position="20"/>
        <end position="829"/>
    </location>
</feature>
<protein>
    <submittedName>
        <fullName evidence="2">GlcNAc-PI de-N-acetylase</fullName>
    </submittedName>
</protein>
<gene>
    <name evidence="2" type="ORF">SAMN05661096_00755</name>
</gene>
<dbReference type="RefSeq" id="WP_085515734.1">
    <property type="nucleotide sequence ID" value="NZ_FXAW01000001.1"/>
</dbReference>
<dbReference type="SUPFAM" id="SSF52317">
    <property type="entry name" value="Class I glutamine amidotransferase-like"/>
    <property type="match status" value="1"/>
</dbReference>
<dbReference type="Proteomes" id="UP000193804">
    <property type="component" value="Unassembled WGS sequence"/>
</dbReference>
<evidence type="ECO:0000256" key="1">
    <source>
        <dbReference type="SAM" id="SignalP"/>
    </source>
</evidence>
<reference evidence="3" key="1">
    <citation type="submission" date="2017-04" db="EMBL/GenBank/DDBJ databases">
        <authorList>
            <person name="Varghese N."/>
            <person name="Submissions S."/>
        </authorList>
    </citation>
    <scope>NUCLEOTIDE SEQUENCE [LARGE SCALE GENOMIC DNA]</scope>
    <source>
        <strain evidence="3">DSM 4125</strain>
    </source>
</reference>
<dbReference type="InterPro" id="IPR003737">
    <property type="entry name" value="GlcNAc_PI_deacetylase-related"/>
</dbReference>
<keyword evidence="3" id="KW-1185">Reference proteome</keyword>
<sequence>MRYFLSIFLFIILTYNTSAQVKDPVPASEILHQMQKLENTTRVLYVAAHPDDENTRLIAYLENGKQFDAAYLSLTRGDGGQNVIGPELREGLGLIRTQELLAAREIDGGKQFFTRANDFGYSKNPDETFNKWGKEEVLSDVVWTIRNFQPDIIITRFNQTPGITHGHHTASAILAKEAFDKAGDPKAFPEQLELVNAWQPKKIYWNTSSWFFSRGADFDKSKYVTENAGGYSPLLGISYTEMAALSRSRHKSQAFGTAGSRGDETEYFEYWDGPVDDKELFLGVEHSWAKFENGQKIQKAISKLIADFQFNHPEASIDQLFAIKKLIENLDESAVKKEKLKAVKDLILQCAGFYHMLFYDNQYASPGDNMNINLELVNRSDVKIAIVSAKLNQISMDLGISGELKNNQVKMNSFEVRIPTDFPYSNPYWLNDPSSNGLYKVEDQKLIGKAENEPAIEAEVTLNVNGNDLTFNTPLKYKSSDRINGEIIQPFYIIPPLSIEFAEEVSIFTTKDQQKEISIKIKALQDDISGRLELELPKGWRTNMKENDLRFENLVKNSSKNFKINITAGENQGKFDLKAYVSVEGKPIDKSVQEIQYDHIPNQVIIRDAQQKLVLADVQIKGDKIGYIEGAGDAVDEALLAMGYTVDFIDIEKIGVAELKNYDAIIAGIRAYNVNSSLQVHYGKMNEYMKSGGVYLVQYNTTYSLPDTDFWPYPLQLSRDRITVEEAALEFISPEHPALNYPNKIMKDDFGGWVQERGLYFPSSWDQSYVPILAGNDPGESEKKGALLVAPYGKGKFVYTGLSFFRELPAGVPGAYRLLANLLAPRPSE</sequence>
<dbReference type="InterPro" id="IPR024078">
    <property type="entry name" value="LmbE-like_dom_sf"/>
</dbReference>
<dbReference type="GO" id="GO:0016811">
    <property type="term" value="F:hydrolase activity, acting on carbon-nitrogen (but not peptide) bonds, in linear amides"/>
    <property type="evidence" value="ECO:0007669"/>
    <property type="project" value="TreeGrafter"/>
</dbReference>
<dbReference type="AlphaFoldDB" id="A0A1X7IKA3"/>
<keyword evidence="1" id="KW-0732">Signal</keyword>
<name>A0A1X7IKA3_9BACT</name>
<evidence type="ECO:0000313" key="3">
    <source>
        <dbReference type="Proteomes" id="UP000193804"/>
    </source>
</evidence>
<dbReference type="PANTHER" id="PTHR12993:SF11">
    <property type="entry name" value="N-ACETYLGLUCOSAMINYL-PHOSPHATIDYLINOSITOL DE-N-ACETYLASE"/>
    <property type="match status" value="1"/>
</dbReference>